<keyword evidence="2" id="KW-1185">Reference proteome</keyword>
<comment type="caution">
    <text evidence="1">The sequence shown here is derived from an EMBL/GenBank/DDBJ whole genome shotgun (WGS) entry which is preliminary data.</text>
</comment>
<evidence type="ECO:0000313" key="2">
    <source>
        <dbReference type="Proteomes" id="UP001221757"/>
    </source>
</evidence>
<protein>
    <submittedName>
        <fullName evidence="1">Uncharacterized protein</fullName>
    </submittedName>
</protein>
<dbReference type="InterPro" id="IPR025533">
    <property type="entry name" value="DUF4419"/>
</dbReference>
<dbReference type="AlphaFoldDB" id="A0AAD7G1M9"/>
<dbReference type="Proteomes" id="UP001221757">
    <property type="component" value="Unassembled WGS sequence"/>
</dbReference>
<dbReference type="EMBL" id="JARKIE010000300">
    <property type="protein sequence ID" value="KAJ7656589.1"/>
    <property type="molecule type" value="Genomic_DNA"/>
</dbReference>
<dbReference type="PANTHER" id="PTHR31252">
    <property type="entry name" value="DUF4419 DOMAIN-CONTAINING PROTEIN"/>
    <property type="match status" value="1"/>
</dbReference>
<gene>
    <name evidence="1" type="ORF">B0H17DRAFT_1185910</name>
</gene>
<proteinExistence type="predicted"/>
<evidence type="ECO:0000313" key="1">
    <source>
        <dbReference type="EMBL" id="KAJ7656589.1"/>
    </source>
</evidence>
<dbReference type="Pfam" id="PF14388">
    <property type="entry name" value="DUF4419"/>
    <property type="match status" value="1"/>
</dbReference>
<name>A0AAD7G1M9_MYCRO</name>
<organism evidence="1 2">
    <name type="scientific">Mycena rosella</name>
    <name type="common">Pink bonnet</name>
    <name type="synonym">Agaricus rosellus</name>
    <dbReference type="NCBI Taxonomy" id="1033263"/>
    <lineage>
        <taxon>Eukaryota</taxon>
        <taxon>Fungi</taxon>
        <taxon>Dikarya</taxon>
        <taxon>Basidiomycota</taxon>
        <taxon>Agaricomycotina</taxon>
        <taxon>Agaricomycetes</taxon>
        <taxon>Agaricomycetidae</taxon>
        <taxon>Agaricales</taxon>
        <taxon>Marasmiineae</taxon>
        <taxon>Mycenaceae</taxon>
        <taxon>Mycena</taxon>
    </lineage>
</organism>
<dbReference type="PANTHER" id="PTHR31252:SF11">
    <property type="entry name" value="DUF4419 DOMAIN-CONTAINING PROTEIN"/>
    <property type="match status" value="1"/>
</dbReference>
<sequence>MDTLKILAKACKDQYTKAGEILQFSLPGGGDTDGGSGRNFDLQIPKIIPDANGSDRALVIRPDDIWLAILSQFNFFANARAEILRASFVTHEGKKELVIDARPQSLRTIDLGHAARQMAGLVEKNVVDTSLRAWATPDFTTTTINDTTVSAVLLMATLKNYFEYKLLAGGCGIPRVTLEGERSDWVKILDRLEKIKEYGLESIAWYHLLHPVIARFIAAFDSKPVQRRLLAARHSLLAWRQRDGRLLHRVDRCIRAFQQGGSMVRTYPEQIHTLTHHQNPVSSAAPGAVEFWEAYGNQDMHFDLVLDGTPYHRLSGCDLPPGYAEVDVKVVDYDVGKMYDCAMVAGSVGLHVSSSSDRSLSPSGTNDTVCSLFGWWMFIKDEGRMDERAREAYRQKYGAEPRGYPRR</sequence>
<reference evidence="1" key="1">
    <citation type="submission" date="2023-03" db="EMBL/GenBank/DDBJ databases">
        <title>Massive genome expansion in bonnet fungi (Mycena s.s.) driven by repeated elements and novel gene families across ecological guilds.</title>
        <authorList>
            <consortium name="Lawrence Berkeley National Laboratory"/>
            <person name="Harder C.B."/>
            <person name="Miyauchi S."/>
            <person name="Viragh M."/>
            <person name="Kuo A."/>
            <person name="Thoen E."/>
            <person name="Andreopoulos B."/>
            <person name="Lu D."/>
            <person name="Skrede I."/>
            <person name="Drula E."/>
            <person name="Henrissat B."/>
            <person name="Morin E."/>
            <person name="Kohler A."/>
            <person name="Barry K."/>
            <person name="LaButti K."/>
            <person name="Morin E."/>
            <person name="Salamov A."/>
            <person name="Lipzen A."/>
            <person name="Mereny Z."/>
            <person name="Hegedus B."/>
            <person name="Baldrian P."/>
            <person name="Stursova M."/>
            <person name="Weitz H."/>
            <person name="Taylor A."/>
            <person name="Grigoriev I.V."/>
            <person name="Nagy L.G."/>
            <person name="Martin F."/>
            <person name="Kauserud H."/>
        </authorList>
    </citation>
    <scope>NUCLEOTIDE SEQUENCE</scope>
    <source>
        <strain evidence="1">CBHHK067</strain>
    </source>
</reference>
<accession>A0AAD7G1M9</accession>